<protein>
    <recommendedName>
        <fullName evidence="3">N-acetyltransferase domain-containing protein</fullName>
    </recommendedName>
</protein>
<reference evidence="1 2" key="1">
    <citation type="journal article" date="2020" name="G3 (Bethesda)">
        <title>Improved Reference Genome for Cyclotella cryptica CCMP332, a Model for Cell Wall Morphogenesis, Salinity Adaptation, and Lipid Production in Diatoms (Bacillariophyta).</title>
        <authorList>
            <person name="Roberts W.R."/>
            <person name="Downey K.M."/>
            <person name="Ruck E.C."/>
            <person name="Traller J.C."/>
            <person name="Alverson A.J."/>
        </authorList>
    </citation>
    <scope>NUCLEOTIDE SEQUENCE [LARGE SCALE GENOMIC DNA]</scope>
    <source>
        <strain evidence="1 2">CCMP332</strain>
    </source>
</reference>
<sequence length="256" mass="28839">MRCRLSKQELNDVISSQLKDSSNEVVVLSKSNEKDALDVLGDAFKNDPMISWVASVDDDDPDKTNKLLKLSRYMTAFVSNRLIRGERGCALGIRDETSELVGVMAMAPSGCTANIFDFLISISRFGVPPMYKEKAHYGPTSKQRLNLLGKIDAARRENMKETKRWIYLQSIGVKVECQHGGKGYGSKLLRTLNATADFLGVSIYLETESEDLESMYMHFGYNTVEQLKLCVPGDEREDSALTMYLMRRDPRQIEAN</sequence>
<evidence type="ECO:0008006" key="3">
    <source>
        <dbReference type="Google" id="ProtNLM"/>
    </source>
</evidence>
<dbReference type="AlphaFoldDB" id="A0ABD3PDV8"/>
<evidence type="ECO:0000313" key="2">
    <source>
        <dbReference type="Proteomes" id="UP001516023"/>
    </source>
</evidence>
<organism evidence="1 2">
    <name type="scientific">Cyclotella cryptica</name>
    <dbReference type="NCBI Taxonomy" id="29204"/>
    <lineage>
        <taxon>Eukaryota</taxon>
        <taxon>Sar</taxon>
        <taxon>Stramenopiles</taxon>
        <taxon>Ochrophyta</taxon>
        <taxon>Bacillariophyta</taxon>
        <taxon>Coscinodiscophyceae</taxon>
        <taxon>Thalassiosirophycidae</taxon>
        <taxon>Stephanodiscales</taxon>
        <taxon>Stephanodiscaceae</taxon>
        <taxon>Cyclotella</taxon>
    </lineage>
</organism>
<dbReference type="Gene3D" id="3.40.630.30">
    <property type="match status" value="1"/>
</dbReference>
<dbReference type="PANTHER" id="PTHR42791:SF1">
    <property type="entry name" value="N-ACETYLTRANSFERASE DOMAIN-CONTAINING PROTEIN"/>
    <property type="match status" value="1"/>
</dbReference>
<keyword evidence="2" id="KW-1185">Reference proteome</keyword>
<evidence type="ECO:0000313" key="1">
    <source>
        <dbReference type="EMBL" id="KAL3785431.1"/>
    </source>
</evidence>
<gene>
    <name evidence="1" type="ORF">HJC23_013570</name>
</gene>
<dbReference type="PANTHER" id="PTHR42791">
    <property type="entry name" value="GNAT FAMILY ACETYLTRANSFERASE"/>
    <property type="match status" value="1"/>
</dbReference>
<dbReference type="InterPro" id="IPR016181">
    <property type="entry name" value="Acyl_CoA_acyltransferase"/>
</dbReference>
<proteinExistence type="predicted"/>
<dbReference type="SUPFAM" id="SSF55729">
    <property type="entry name" value="Acyl-CoA N-acyltransferases (Nat)"/>
    <property type="match status" value="1"/>
</dbReference>
<dbReference type="EMBL" id="JABMIG020000215">
    <property type="protein sequence ID" value="KAL3785431.1"/>
    <property type="molecule type" value="Genomic_DNA"/>
</dbReference>
<comment type="caution">
    <text evidence="1">The sequence shown here is derived from an EMBL/GenBank/DDBJ whole genome shotgun (WGS) entry which is preliminary data.</text>
</comment>
<accession>A0ABD3PDV8</accession>
<name>A0ABD3PDV8_9STRA</name>
<dbReference type="Proteomes" id="UP001516023">
    <property type="component" value="Unassembled WGS sequence"/>
</dbReference>
<dbReference type="InterPro" id="IPR052523">
    <property type="entry name" value="Trichothecene_AcTrans"/>
</dbReference>